<dbReference type="Proteomes" id="UP000008694">
    <property type="component" value="Unassembled WGS sequence"/>
</dbReference>
<evidence type="ECO:0000313" key="8">
    <source>
        <dbReference type="Proteomes" id="UP000008694"/>
    </source>
</evidence>
<dbReference type="Gramene" id="scaffold_103971.1">
    <property type="protein sequence ID" value="scaffold_103971.1"/>
    <property type="gene ID" value="scaffold_103971.1"/>
</dbReference>
<dbReference type="AlphaFoldDB" id="D7KL68"/>
<comment type="subcellular location">
    <subcellularLocation>
        <location evidence="1">Membrane</location>
        <topology evidence="1">Multi-pass membrane protein</topology>
    </subcellularLocation>
</comment>
<feature type="transmembrane region" description="Helical" evidence="5">
    <location>
        <begin position="30"/>
        <end position="54"/>
    </location>
</feature>
<evidence type="ECO:0000313" key="7">
    <source>
        <dbReference type="EMBL" id="EFH67434.1"/>
    </source>
</evidence>
<gene>
    <name evidence="7" type="ORF">ARALYDRAFT_891177</name>
</gene>
<feature type="domain" description="EXS" evidence="6">
    <location>
        <begin position="7"/>
        <end position="73"/>
    </location>
</feature>
<feature type="transmembrane region" description="Helical" evidence="5">
    <location>
        <begin position="66"/>
        <end position="84"/>
    </location>
</feature>
<evidence type="ECO:0000256" key="3">
    <source>
        <dbReference type="ARBA" id="ARBA00022989"/>
    </source>
</evidence>
<keyword evidence="8" id="KW-1185">Reference proteome</keyword>
<evidence type="ECO:0000256" key="5">
    <source>
        <dbReference type="SAM" id="Phobius"/>
    </source>
</evidence>
<dbReference type="GO" id="GO:0000822">
    <property type="term" value="F:inositol hexakisphosphate binding"/>
    <property type="evidence" value="ECO:0007669"/>
    <property type="project" value="TreeGrafter"/>
</dbReference>
<dbReference type="STRING" id="81972.D7KL68"/>
<protein>
    <recommendedName>
        <fullName evidence="6">EXS domain-containing protein</fullName>
    </recommendedName>
</protein>
<keyword evidence="3 5" id="KW-1133">Transmembrane helix</keyword>
<dbReference type="GO" id="GO:0005802">
    <property type="term" value="C:trans-Golgi network"/>
    <property type="evidence" value="ECO:0007669"/>
    <property type="project" value="TreeGrafter"/>
</dbReference>
<proteinExistence type="predicted"/>
<sequence>MVQTYTFGSDRYRVNYPFIFEFKEGTELGYGHVLLLSFGLGTLALCAVLVNLDMEMDPNTNDYKTITELVPLFGIALPGFSINIGNVWKIAAWVFSALATFYGTYWDIVYNCRLMEAFASSSYVDRSLVKHQVGETGGSFSITFF</sequence>
<reference evidence="8" key="1">
    <citation type="journal article" date="2011" name="Nat. Genet.">
        <title>The Arabidopsis lyrata genome sequence and the basis of rapid genome size change.</title>
        <authorList>
            <person name="Hu T.T."/>
            <person name="Pattyn P."/>
            <person name="Bakker E.G."/>
            <person name="Cao J."/>
            <person name="Cheng J.-F."/>
            <person name="Clark R.M."/>
            <person name="Fahlgren N."/>
            <person name="Fawcett J.A."/>
            <person name="Grimwood J."/>
            <person name="Gundlach H."/>
            <person name="Haberer G."/>
            <person name="Hollister J.D."/>
            <person name="Ossowski S."/>
            <person name="Ottilar R.P."/>
            <person name="Salamov A.A."/>
            <person name="Schneeberger K."/>
            <person name="Spannagl M."/>
            <person name="Wang X."/>
            <person name="Yang L."/>
            <person name="Nasrallah M.E."/>
            <person name="Bergelson J."/>
            <person name="Carrington J.C."/>
            <person name="Gaut B.S."/>
            <person name="Schmutz J."/>
            <person name="Mayer K.F.X."/>
            <person name="Van de Peer Y."/>
            <person name="Grigoriev I.V."/>
            <person name="Nordborg M."/>
            <person name="Weigel D."/>
            <person name="Guo Y.-L."/>
        </authorList>
    </citation>
    <scope>NUCLEOTIDE SEQUENCE [LARGE SCALE GENOMIC DNA]</scope>
    <source>
        <strain evidence="8">cv. MN47</strain>
    </source>
</reference>
<dbReference type="GO" id="GO:0005886">
    <property type="term" value="C:plasma membrane"/>
    <property type="evidence" value="ECO:0007669"/>
    <property type="project" value="TreeGrafter"/>
</dbReference>
<dbReference type="PANTHER" id="PTHR10783:SF98">
    <property type="entry name" value="PHOSPHATE TRANSPORTER PHO1 HOMOLOG 7-RELATED"/>
    <property type="match status" value="1"/>
</dbReference>
<organism evidence="8">
    <name type="scientific">Arabidopsis lyrata subsp. lyrata</name>
    <name type="common">Lyre-leaved rock-cress</name>
    <dbReference type="NCBI Taxonomy" id="81972"/>
    <lineage>
        <taxon>Eukaryota</taxon>
        <taxon>Viridiplantae</taxon>
        <taxon>Streptophyta</taxon>
        <taxon>Embryophyta</taxon>
        <taxon>Tracheophyta</taxon>
        <taxon>Spermatophyta</taxon>
        <taxon>Magnoliopsida</taxon>
        <taxon>eudicotyledons</taxon>
        <taxon>Gunneridae</taxon>
        <taxon>Pentapetalae</taxon>
        <taxon>rosids</taxon>
        <taxon>malvids</taxon>
        <taxon>Brassicales</taxon>
        <taxon>Brassicaceae</taxon>
        <taxon>Camelineae</taxon>
        <taxon>Arabidopsis</taxon>
    </lineage>
</organism>
<evidence type="ECO:0000256" key="2">
    <source>
        <dbReference type="ARBA" id="ARBA00022692"/>
    </source>
</evidence>
<dbReference type="PANTHER" id="PTHR10783">
    <property type="entry name" value="XENOTROPIC AND POLYTROPIC RETROVIRUS RECEPTOR 1-RELATED"/>
    <property type="match status" value="1"/>
</dbReference>
<keyword evidence="2 5" id="KW-0812">Transmembrane</keyword>
<evidence type="ECO:0000256" key="1">
    <source>
        <dbReference type="ARBA" id="ARBA00004141"/>
    </source>
</evidence>
<dbReference type="HOGENOM" id="CLU_1789468_0_0_1"/>
<dbReference type="Pfam" id="PF03124">
    <property type="entry name" value="EXS"/>
    <property type="match status" value="1"/>
</dbReference>
<keyword evidence="4 5" id="KW-0472">Membrane</keyword>
<accession>D7KL68</accession>
<evidence type="ECO:0000259" key="6">
    <source>
        <dbReference type="Pfam" id="PF03124"/>
    </source>
</evidence>
<dbReference type="InterPro" id="IPR004342">
    <property type="entry name" value="EXS_C"/>
</dbReference>
<dbReference type="GO" id="GO:0006817">
    <property type="term" value="P:phosphate ion transport"/>
    <property type="evidence" value="ECO:0007669"/>
    <property type="project" value="TreeGrafter"/>
</dbReference>
<evidence type="ECO:0000256" key="4">
    <source>
        <dbReference type="ARBA" id="ARBA00023136"/>
    </source>
</evidence>
<dbReference type="eggNOG" id="KOG1162">
    <property type="taxonomic scope" value="Eukaryota"/>
</dbReference>
<name>D7KL68_ARALL</name>
<dbReference type="EMBL" id="GL348713">
    <property type="protein sequence ID" value="EFH67434.1"/>
    <property type="molecule type" value="Genomic_DNA"/>
</dbReference>
<dbReference type="GO" id="GO:0016036">
    <property type="term" value="P:cellular response to phosphate starvation"/>
    <property type="evidence" value="ECO:0007669"/>
    <property type="project" value="TreeGrafter"/>
</dbReference>